<evidence type="ECO:0000313" key="2">
    <source>
        <dbReference type="Proteomes" id="UP000594480"/>
    </source>
</evidence>
<evidence type="ECO:0008006" key="3">
    <source>
        <dbReference type="Google" id="ProtNLM"/>
    </source>
</evidence>
<dbReference type="EMBL" id="CP064760">
    <property type="protein sequence ID" value="QPE03379.1"/>
    <property type="molecule type" value="Genomic_DNA"/>
</dbReference>
<evidence type="ECO:0000313" key="1">
    <source>
        <dbReference type="EMBL" id="QPE03379.1"/>
    </source>
</evidence>
<gene>
    <name evidence="1" type="ORF">IT882_08140</name>
</gene>
<keyword evidence="2" id="KW-1185">Reference proteome</keyword>
<organism evidence="1 2">
    <name type="scientific">Microbacterium schleiferi</name>
    <dbReference type="NCBI Taxonomy" id="69362"/>
    <lineage>
        <taxon>Bacteria</taxon>
        <taxon>Bacillati</taxon>
        <taxon>Actinomycetota</taxon>
        <taxon>Actinomycetes</taxon>
        <taxon>Micrococcales</taxon>
        <taxon>Microbacteriaceae</taxon>
        <taxon>Microbacterium</taxon>
    </lineage>
</organism>
<name>A0A7S8MUG5_9MICO</name>
<dbReference type="Proteomes" id="UP000594480">
    <property type="component" value="Chromosome"/>
</dbReference>
<protein>
    <recommendedName>
        <fullName evidence="3">PIN domain-containing protein</fullName>
    </recommendedName>
</protein>
<sequence length="226" mass="24260">MNSATTSSAISELTRVLLDANIIAKPVTRTLLVVGGVPSGFRAFWSRAAEREAQVHMRPRALPPSSVRERFDVLLGPTGTGAEHFGGTKGADRQILADAAAAGARFLVTEDVDDYGLDDLASVGISAANPDLFLAARLTRDAYSTVIDLFVERQLNPPTTPAQFHAAIAKNHPRLFAAHADLYEVEPEHGIHGEPEVIFRGARCLRCEQIIADPATIVDGLGPECR</sequence>
<reference evidence="1 2" key="1">
    <citation type="submission" date="2020-11" db="EMBL/GenBank/DDBJ databases">
        <title>Amino acid is mineralized and recycled by bacteria in oceanic microbiome.</title>
        <authorList>
            <person name="Zheng L.Y."/>
        </authorList>
    </citation>
    <scope>NUCLEOTIDE SEQUENCE [LARGE SCALE GENOMIC DNA]</scope>
    <source>
        <strain evidence="1 2">A32-1</strain>
    </source>
</reference>
<proteinExistence type="predicted"/>
<dbReference type="AlphaFoldDB" id="A0A7S8MUG5"/>
<dbReference type="KEGG" id="msf:IT882_08140"/>
<accession>A0A7S8MUG5</accession>